<feature type="compositionally biased region" description="Basic and acidic residues" evidence="1">
    <location>
        <begin position="1"/>
        <end position="12"/>
    </location>
</feature>
<dbReference type="EMBL" id="JAQBIE010000041">
    <property type="protein sequence ID" value="MDB6179559.1"/>
    <property type="molecule type" value="Genomic_DNA"/>
</dbReference>
<sequence length="170" mass="19167">MKHVNLDHDTPAIRRKRQRQERDARRGELGPGRYSALVKDLAGTIRLAFEAGATASLFGLEGPLRHGIRADLCLQGWPWTKADLMAREMLEDAFRVARAVRPSWEEGQQEWAIHAGTLIERTRCVRCHGPLPEGHYKFCSNNCAASHSRALGRLREAQEDRAVKFATISI</sequence>
<gene>
    <name evidence="2" type="ORF">PAF17_18980</name>
</gene>
<comment type="caution">
    <text evidence="2">The sequence shown here is derived from an EMBL/GenBank/DDBJ whole genome shotgun (WGS) entry which is preliminary data.</text>
</comment>
<evidence type="ECO:0000313" key="3">
    <source>
        <dbReference type="Proteomes" id="UP001165641"/>
    </source>
</evidence>
<dbReference type="Proteomes" id="UP001165641">
    <property type="component" value="Unassembled WGS sequence"/>
</dbReference>
<evidence type="ECO:0000313" key="2">
    <source>
        <dbReference type="EMBL" id="MDB6179559.1"/>
    </source>
</evidence>
<keyword evidence="3" id="KW-1185">Reference proteome</keyword>
<evidence type="ECO:0000256" key="1">
    <source>
        <dbReference type="SAM" id="MobiDB-lite"/>
    </source>
</evidence>
<reference evidence="2" key="1">
    <citation type="submission" date="2022-12" db="EMBL/GenBank/DDBJ databases">
        <title>Paracoccus onchidii sp. nov., isolated from a marine invertebrate from the South China Sea.</title>
        <authorList>
            <person name="Xu S."/>
            <person name="Liu Z."/>
            <person name="Xu Y."/>
        </authorList>
    </citation>
    <scope>NUCLEOTIDE SEQUENCE</scope>
    <source>
        <strain evidence="2">Z330</strain>
    </source>
</reference>
<dbReference type="RefSeq" id="WP_271890655.1">
    <property type="nucleotide sequence ID" value="NZ_JAQBIE010000041.1"/>
</dbReference>
<proteinExistence type="predicted"/>
<feature type="region of interest" description="Disordered" evidence="1">
    <location>
        <begin position="1"/>
        <end position="28"/>
    </location>
</feature>
<protein>
    <submittedName>
        <fullName evidence="2">Uncharacterized protein</fullName>
    </submittedName>
</protein>
<organism evidence="2 3">
    <name type="scientific">Paracoccus onchidii</name>
    <dbReference type="NCBI Taxonomy" id="3017813"/>
    <lineage>
        <taxon>Bacteria</taxon>
        <taxon>Pseudomonadati</taxon>
        <taxon>Pseudomonadota</taxon>
        <taxon>Alphaproteobacteria</taxon>
        <taxon>Rhodobacterales</taxon>
        <taxon>Paracoccaceae</taxon>
        <taxon>Paracoccus</taxon>
    </lineage>
</organism>
<accession>A0ABT4ZJL2</accession>
<name>A0ABT4ZJL2_9RHOB</name>